<feature type="binding site" evidence="11">
    <location>
        <position position="83"/>
    </location>
    <ligand>
        <name>glycerol</name>
        <dbReference type="ChEBI" id="CHEBI:17754"/>
    </ligand>
</feature>
<dbReference type="InterPro" id="IPR018483">
    <property type="entry name" value="Carb_kinase_FGGY_CS"/>
</dbReference>
<sequence length="501" mass="54842">MPEYIMALDAGTTSNRCILFNKKGEMCSVAQREFTQYFPQPGWVEHDADEIWASQLGVAVEAMNKINVSAADIAAIGITNQRETAIVWDKETGEPVYHAIVWQCRRTSEYCDSLKAKGLTEKFRQKTGLVIDAYFSGTKVKWILDNVPGARERAEQGRLLFGTVETWLIWRLTKGRVHVTDYSNASRTMLFNINTLEWDDEILAELDIPKCMLPKAVPSSCIYGETDPSFFGGPIPIAGAAGDQQAALFGQTCFSPGEAKNTYGTGCFLLMNTGDKPVFSDNGLVTTIAWGLDGKVTYALEGSIFVAGAAIQWLRDEMRLIDSAADSEYMANKVPDTNGCYVVPAFTGLGAPHWDQYARGTIVGITRGVNKYHIIRATLDSIAYQVNDVLDAMEADSGISLAALKVDGGASANDFLMQTQADIIDAPVNRPVCVETTAMGAAYLAGLAVGYWKDRGEVLANWTIDRTFTPAISEADRASRIKGWNKAVRYAYGWAKEDSAP</sequence>
<reference evidence="15" key="1">
    <citation type="journal article" date="2021" name="PeerJ">
        <title>Extensive microbial diversity within the chicken gut microbiome revealed by metagenomics and culture.</title>
        <authorList>
            <person name="Gilroy R."/>
            <person name="Ravi A."/>
            <person name="Getino M."/>
            <person name="Pursley I."/>
            <person name="Horton D.L."/>
            <person name="Alikhan N.F."/>
            <person name="Baker D."/>
            <person name="Gharbi K."/>
            <person name="Hall N."/>
            <person name="Watson M."/>
            <person name="Adriaenssens E.M."/>
            <person name="Foster-Nyarko E."/>
            <person name="Jarju S."/>
            <person name="Secka A."/>
            <person name="Antonio M."/>
            <person name="Oren A."/>
            <person name="Chaudhuri R.R."/>
            <person name="La Ragione R."/>
            <person name="Hildebrand F."/>
            <person name="Pallen M.J."/>
        </authorList>
    </citation>
    <scope>NUCLEOTIDE SEQUENCE</scope>
    <source>
        <strain evidence="15">ChiGjej1B1-1692</strain>
    </source>
</reference>
<comment type="catalytic activity">
    <reaction evidence="8 11">
        <text>glycerol + ATP = sn-glycerol 3-phosphate + ADP + H(+)</text>
        <dbReference type="Rhea" id="RHEA:21644"/>
        <dbReference type="ChEBI" id="CHEBI:15378"/>
        <dbReference type="ChEBI" id="CHEBI:17754"/>
        <dbReference type="ChEBI" id="CHEBI:30616"/>
        <dbReference type="ChEBI" id="CHEBI:57597"/>
        <dbReference type="ChEBI" id="CHEBI:456216"/>
        <dbReference type="EC" id="2.7.1.30"/>
    </reaction>
</comment>
<name>A0A9D2NSB5_9FIRM</name>
<feature type="binding site" evidence="11">
    <location>
        <position position="413"/>
    </location>
    <ligand>
        <name>ADP</name>
        <dbReference type="ChEBI" id="CHEBI:456216"/>
    </ligand>
</feature>
<dbReference type="CDD" id="cd07786">
    <property type="entry name" value="FGGY_EcGK_like"/>
    <property type="match status" value="1"/>
</dbReference>
<comment type="similarity">
    <text evidence="2 11 12">Belongs to the FGGY kinase family.</text>
</comment>
<feature type="binding site" evidence="11">
    <location>
        <position position="265"/>
    </location>
    <ligand>
        <name>ATP</name>
        <dbReference type="ChEBI" id="CHEBI:30616"/>
    </ligand>
</feature>
<evidence type="ECO:0000256" key="12">
    <source>
        <dbReference type="RuleBase" id="RU003733"/>
    </source>
</evidence>
<dbReference type="GO" id="GO:0006072">
    <property type="term" value="P:glycerol-3-phosphate metabolic process"/>
    <property type="evidence" value="ECO:0007669"/>
    <property type="project" value="InterPro"/>
</dbReference>
<feature type="binding site" evidence="11">
    <location>
        <position position="13"/>
    </location>
    <ligand>
        <name>ATP</name>
        <dbReference type="ChEBI" id="CHEBI:30616"/>
    </ligand>
</feature>
<comment type="activity regulation">
    <text evidence="11">Activated by phosphorylation and inhibited by fructose 1,6-bisphosphate (FBP).</text>
</comment>
<feature type="binding site" evidence="11">
    <location>
        <position position="243"/>
    </location>
    <ligand>
        <name>glycerol</name>
        <dbReference type="ChEBI" id="CHEBI:17754"/>
    </ligand>
</feature>
<dbReference type="Gene3D" id="3.30.420.40">
    <property type="match status" value="2"/>
</dbReference>
<evidence type="ECO:0000256" key="11">
    <source>
        <dbReference type="HAMAP-Rule" id="MF_00186"/>
    </source>
</evidence>
<dbReference type="PIRSF" id="PIRSF000538">
    <property type="entry name" value="GlpK"/>
    <property type="match status" value="1"/>
</dbReference>
<feature type="domain" description="Carbohydrate kinase FGGY N-terminal" evidence="13">
    <location>
        <begin position="4"/>
        <end position="250"/>
    </location>
</feature>
<feature type="binding site" evidence="11">
    <location>
        <position position="83"/>
    </location>
    <ligand>
        <name>sn-glycerol 3-phosphate</name>
        <dbReference type="ChEBI" id="CHEBI:57597"/>
    </ligand>
</feature>
<dbReference type="GO" id="GO:0004370">
    <property type="term" value="F:glycerol kinase activity"/>
    <property type="evidence" value="ECO:0007669"/>
    <property type="project" value="UniProtKB-UniRule"/>
</dbReference>
<feature type="binding site" evidence="11">
    <location>
        <position position="82"/>
    </location>
    <ligand>
        <name>sn-glycerol 3-phosphate</name>
        <dbReference type="ChEBI" id="CHEBI:57597"/>
    </ligand>
</feature>
<dbReference type="NCBIfam" id="NF000756">
    <property type="entry name" value="PRK00047.1"/>
    <property type="match status" value="1"/>
</dbReference>
<evidence type="ECO:0000313" key="15">
    <source>
        <dbReference type="EMBL" id="HJC37615.1"/>
    </source>
</evidence>
<dbReference type="EC" id="2.7.1.30" evidence="11"/>
<feature type="binding site" evidence="11">
    <location>
        <position position="16"/>
    </location>
    <ligand>
        <name>ADP</name>
        <dbReference type="ChEBI" id="CHEBI:456216"/>
    </ligand>
</feature>
<keyword evidence="4 11" id="KW-0547">Nucleotide-binding</keyword>
<organism evidence="15 16">
    <name type="scientific">Candidatus Mediterraneibacter faecigallinarum</name>
    <dbReference type="NCBI Taxonomy" id="2838669"/>
    <lineage>
        <taxon>Bacteria</taxon>
        <taxon>Bacillati</taxon>
        <taxon>Bacillota</taxon>
        <taxon>Clostridia</taxon>
        <taxon>Lachnospirales</taxon>
        <taxon>Lachnospiraceae</taxon>
        <taxon>Mediterraneibacter</taxon>
    </lineage>
</organism>
<evidence type="ECO:0000256" key="10">
    <source>
        <dbReference type="ARBA" id="ARBA00063665"/>
    </source>
</evidence>
<evidence type="ECO:0000259" key="14">
    <source>
        <dbReference type="Pfam" id="PF02782"/>
    </source>
</evidence>
<feature type="binding site" evidence="11">
    <location>
        <position position="409"/>
    </location>
    <ligand>
        <name>ADP</name>
        <dbReference type="ChEBI" id="CHEBI:456216"/>
    </ligand>
</feature>
<gene>
    <name evidence="11 15" type="primary">glpK</name>
    <name evidence="15" type="ORF">H9757_00900</name>
</gene>
<protein>
    <recommendedName>
        <fullName evidence="11">Glycerol kinase</fullName>
        <ecNumber evidence="11">2.7.1.30</ecNumber>
    </recommendedName>
    <alternativeName>
        <fullName evidence="11">ATP:glycerol 3-phosphotransferase</fullName>
    </alternativeName>
    <alternativeName>
        <fullName evidence="11">Glycerokinase</fullName>
        <shortName evidence="11">GK</shortName>
    </alternativeName>
</protein>
<feature type="binding site" evidence="11">
    <location>
        <position position="134"/>
    </location>
    <ligand>
        <name>glycerol</name>
        <dbReference type="ChEBI" id="CHEBI:17754"/>
    </ligand>
</feature>
<dbReference type="PANTHER" id="PTHR10196:SF69">
    <property type="entry name" value="GLYCEROL KINASE"/>
    <property type="match status" value="1"/>
</dbReference>
<keyword evidence="3 11" id="KW-0808">Transferase</keyword>
<dbReference type="InterPro" id="IPR018485">
    <property type="entry name" value="FGGY_C"/>
</dbReference>
<dbReference type="InterPro" id="IPR043129">
    <property type="entry name" value="ATPase_NBD"/>
</dbReference>
<dbReference type="SUPFAM" id="SSF53067">
    <property type="entry name" value="Actin-like ATPase domain"/>
    <property type="match status" value="2"/>
</dbReference>
<feature type="binding site" evidence="11">
    <location>
        <position position="12"/>
    </location>
    <ligand>
        <name>ATP</name>
        <dbReference type="ChEBI" id="CHEBI:30616"/>
    </ligand>
</feature>
<dbReference type="InterPro" id="IPR000577">
    <property type="entry name" value="Carb_kinase_FGGY"/>
</dbReference>
<dbReference type="InterPro" id="IPR005999">
    <property type="entry name" value="Glycerol_kin"/>
</dbReference>
<feature type="binding site" evidence="11">
    <location>
        <position position="134"/>
    </location>
    <ligand>
        <name>sn-glycerol 3-phosphate</name>
        <dbReference type="ChEBI" id="CHEBI:57597"/>
    </ligand>
</feature>
<feature type="domain" description="Carbohydrate kinase FGGY C-terminal" evidence="14">
    <location>
        <begin position="260"/>
        <end position="448"/>
    </location>
</feature>
<keyword evidence="5 11" id="KW-0418">Kinase</keyword>
<keyword evidence="6 11" id="KW-0319">Glycerol metabolism</keyword>
<evidence type="ECO:0000256" key="3">
    <source>
        <dbReference type="ARBA" id="ARBA00022679"/>
    </source>
</evidence>
<dbReference type="EMBL" id="DWWK01000011">
    <property type="protein sequence ID" value="HJC37615.1"/>
    <property type="molecule type" value="Genomic_DNA"/>
</dbReference>
<dbReference type="PROSITE" id="PS00445">
    <property type="entry name" value="FGGY_KINASES_2"/>
    <property type="match status" value="1"/>
</dbReference>
<evidence type="ECO:0000256" key="7">
    <source>
        <dbReference type="ARBA" id="ARBA00022840"/>
    </source>
</evidence>
<feature type="binding site" evidence="11">
    <location>
        <position position="12"/>
    </location>
    <ligand>
        <name>ADP</name>
        <dbReference type="ChEBI" id="CHEBI:456216"/>
    </ligand>
</feature>
<dbReference type="Pfam" id="PF00370">
    <property type="entry name" value="FGGY_N"/>
    <property type="match status" value="1"/>
</dbReference>
<dbReference type="FunFam" id="3.30.420.40:FF:000007">
    <property type="entry name" value="Glycerol kinase"/>
    <property type="match status" value="1"/>
</dbReference>
<dbReference type="NCBIfam" id="TIGR01311">
    <property type="entry name" value="glycerol_kin"/>
    <property type="match status" value="1"/>
</dbReference>
<evidence type="ECO:0000256" key="9">
    <source>
        <dbReference type="ARBA" id="ARBA00054633"/>
    </source>
</evidence>
<dbReference type="GO" id="GO:0005829">
    <property type="term" value="C:cytosol"/>
    <property type="evidence" value="ECO:0007669"/>
    <property type="project" value="UniProtKB-ARBA"/>
</dbReference>
<accession>A0A9D2NSB5</accession>
<feature type="binding site" evidence="11">
    <location>
        <position position="312"/>
    </location>
    <ligand>
        <name>ATP</name>
        <dbReference type="ChEBI" id="CHEBI:30616"/>
    </ligand>
</feature>
<dbReference type="GO" id="GO:0019563">
    <property type="term" value="P:glycerol catabolic process"/>
    <property type="evidence" value="ECO:0007669"/>
    <property type="project" value="UniProtKB-UniRule"/>
</dbReference>
<reference evidence="15" key="2">
    <citation type="submission" date="2021-04" db="EMBL/GenBank/DDBJ databases">
        <authorList>
            <person name="Gilroy R."/>
        </authorList>
    </citation>
    <scope>NUCLEOTIDE SEQUENCE</scope>
    <source>
        <strain evidence="15">ChiGjej1B1-1692</strain>
    </source>
</reference>
<dbReference type="HAMAP" id="MF_00186">
    <property type="entry name" value="Glycerol_kin"/>
    <property type="match status" value="1"/>
</dbReference>
<evidence type="ECO:0000256" key="8">
    <source>
        <dbReference type="ARBA" id="ARBA00052101"/>
    </source>
</evidence>
<feature type="binding site" evidence="11">
    <location>
        <position position="308"/>
    </location>
    <ligand>
        <name>ADP</name>
        <dbReference type="ChEBI" id="CHEBI:456216"/>
    </ligand>
</feature>
<evidence type="ECO:0000256" key="2">
    <source>
        <dbReference type="ARBA" id="ARBA00009156"/>
    </source>
</evidence>
<comment type="caution">
    <text evidence="15">The sequence shown here is derived from an EMBL/GenBank/DDBJ whole genome shotgun (WGS) entry which is preliminary data.</text>
</comment>
<dbReference type="InterPro" id="IPR018484">
    <property type="entry name" value="FGGY_N"/>
</dbReference>
<evidence type="ECO:0000256" key="4">
    <source>
        <dbReference type="ARBA" id="ARBA00022741"/>
    </source>
</evidence>
<evidence type="ECO:0000256" key="1">
    <source>
        <dbReference type="ARBA" id="ARBA00005190"/>
    </source>
</evidence>
<feature type="binding site" evidence="11">
    <location>
        <position position="308"/>
    </location>
    <ligand>
        <name>ATP</name>
        <dbReference type="ChEBI" id="CHEBI:30616"/>
    </ligand>
</feature>
<evidence type="ECO:0000256" key="6">
    <source>
        <dbReference type="ARBA" id="ARBA00022798"/>
    </source>
</evidence>
<feature type="binding site" evidence="11">
    <location>
        <position position="12"/>
    </location>
    <ligand>
        <name>sn-glycerol 3-phosphate</name>
        <dbReference type="ChEBI" id="CHEBI:57597"/>
    </ligand>
</feature>
<dbReference type="AlphaFoldDB" id="A0A9D2NSB5"/>
<dbReference type="PANTHER" id="PTHR10196">
    <property type="entry name" value="SUGAR KINASE"/>
    <property type="match status" value="1"/>
</dbReference>
<dbReference type="Proteomes" id="UP000823894">
    <property type="component" value="Unassembled WGS sequence"/>
</dbReference>
<feature type="binding site" evidence="11">
    <location>
        <position position="14"/>
    </location>
    <ligand>
        <name>ATP</name>
        <dbReference type="ChEBI" id="CHEBI:30616"/>
    </ligand>
</feature>
<feature type="binding site" evidence="11">
    <location>
        <position position="265"/>
    </location>
    <ligand>
        <name>ADP</name>
        <dbReference type="ChEBI" id="CHEBI:456216"/>
    </ligand>
</feature>
<evidence type="ECO:0000313" key="16">
    <source>
        <dbReference type="Proteomes" id="UP000823894"/>
    </source>
</evidence>
<dbReference type="GO" id="GO:0005524">
    <property type="term" value="F:ATP binding"/>
    <property type="evidence" value="ECO:0007669"/>
    <property type="project" value="UniProtKB-UniRule"/>
</dbReference>
<dbReference type="Pfam" id="PF02782">
    <property type="entry name" value="FGGY_C"/>
    <property type="match status" value="1"/>
</dbReference>
<feature type="binding site" evidence="11">
    <location>
        <position position="244"/>
    </location>
    <ligand>
        <name>glycerol</name>
        <dbReference type="ChEBI" id="CHEBI:17754"/>
    </ligand>
</feature>
<feature type="binding site" evidence="11">
    <location>
        <position position="409"/>
    </location>
    <ligand>
        <name>ATP</name>
        <dbReference type="ChEBI" id="CHEBI:30616"/>
    </ligand>
</feature>
<comment type="subunit">
    <text evidence="10 11">Homotetramer and homodimer (in equilibrium).</text>
</comment>
<comment type="pathway">
    <text evidence="1 11">Polyol metabolism; glycerol degradation via glycerol kinase pathway; sn-glycerol 3-phosphate from glycerol: step 1/1.</text>
</comment>
<evidence type="ECO:0000259" key="13">
    <source>
        <dbReference type="Pfam" id="PF00370"/>
    </source>
</evidence>
<feature type="binding site" evidence="11">
    <location>
        <position position="243"/>
    </location>
    <ligand>
        <name>sn-glycerol 3-phosphate</name>
        <dbReference type="ChEBI" id="CHEBI:57597"/>
    </ligand>
</feature>
<dbReference type="FunFam" id="3.30.420.40:FF:000008">
    <property type="entry name" value="Glycerol kinase"/>
    <property type="match status" value="1"/>
</dbReference>
<proteinExistence type="inferred from homology"/>
<dbReference type="PROSITE" id="PS00933">
    <property type="entry name" value="FGGY_KINASES_1"/>
    <property type="match status" value="1"/>
</dbReference>
<feature type="binding site" evidence="11">
    <location>
        <position position="82"/>
    </location>
    <ligand>
        <name>glycerol</name>
        <dbReference type="ChEBI" id="CHEBI:17754"/>
    </ligand>
</feature>
<keyword evidence="7 11" id="KW-0067">ATP-binding</keyword>
<comment type="function">
    <text evidence="9 11">Key enzyme in the regulation of glycerol uptake and metabolism. Catalyzes the phosphorylation of glycerol to yield sn-glycerol 3-phosphate.</text>
</comment>
<evidence type="ECO:0000256" key="5">
    <source>
        <dbReference type="ARBA" id="ARBA00022777"/>
    </source>
</evidence>